<dbReference type="InterPro" id="IPR002730">
    <property type="entry name" value="Rpp29/RNP1"/>
</dbReference>
<dbReference type="GO" id="GO:0001682">
    <property type="term" value="P:tRNA 5'-leader removal"/>
    <property type="evidence" value="ECO:0007669"/>
    <property type="project" value="UniProtKB-UniRule"/>
</dbReference>
<dbReference type="HAMAP" id="MF_00754">
    <property type="entry name" value="RNase_P_1"/>
    <property type="match status" value="1"/>
</dbReference>
<keyword evidence="2 6" id="KW-0819">tRNA processing</keyword>
<dbReference type="GeneID" id="68611841"/>
<accession>A0AAV3UEB5</accession>
<dbReference type="Proteomes" id="UP001501729">
    <property type="component" value="Unassembled WGS sequence"/>
</dbReference>
<keyword evidence="5 6" id="KW-0378">Hydrolase</keyword>
<dbReference type="GO" id="GO:0005737">
    <property type="term" value="C:cytoplasm"/>
    <property type="evidence" value="ECO:0007669"/>
    <property type="project" value="UniProtKB-SubCell"/>
</dbReference>
<reference evidence="8 9" key="1">
    <citation type="journal article" date="2019" name="Int. J. Syst. Evol. Microbiol.">
        <title>The Global Catalogue of Microorganisms (GCM) 10K type strain sequencing project: providing services to taxonomists for standard genome sequencing and annotation.</title>
        <authorList>
            <consortium name="The Broad Institute Genomics Platform"/>
            <consortium name="The Broad Institute Genome Sequencing Center for Infectious Disease"/>
            <person name="Wu L."/>
            <person name="Ma J."/>
        </authorList>
    </citation>
    <scope>NUCLEOTIDE SEQUENCE [LARGE SCALE GENOMIC DNA]</scope>
    <source>
        <strain evidence="8 9">JCM 17504</strain>
    </source>
</reference>
<feature type="region of interest" description="Disordered" evidence="7">
    <location>
        <begin position="69"/>
        <end position="142"/>
    </location>
</feature>
<dbReference type="AlphaFoldDB" id="A0AAV3UEB5"/>
<evidence type="ECO:0000256" key="4">
    <source>
        <dbReference type="ARBA" id="ARBA00022759"/>
    </source>
</evidence>
<dbReference type="SUPFAM" id="SSF101744">
    <property type="entry name" value="Rof/RNase P subunit-like"/>
    <property type="match status" value="1"/>
</dbReference>
<dbReference type="InterPro" id="IPR023534">
    <property type="entry name" value="Rof/RNase_P-like"/>
</dbReference>
<proteinExistence type="inferred from homology"/>
<evidence type="ECO:0000256" key="1">
    <source>
        <dbReference type="ARBA" id="ARBA00022490"/>
    </source>
</evidence>
<dbReference type="InterPro" id="IPR036980">
    <property type="entry name" value="RNase_P/MRP_Rpp29_sf"/>
</dbReference>
<protein>
    <recommendedName>
        <fullName evidence="6">Ribonuclease P protein component 1</fullName>
        <shortName evidence="6">RNase P component 1</shortName>
        <ecNumber evidence="6">3.1.26.5</ecNumber>
    </recommendedName>
    <alternativeName>
        <fullName evidence="6">Rpp29</fullName>
    </alternativeName>
</protein>
<dbReference type="GO" id="GO:0030677">
    <property type="term" value="C:ribonuclease P complex"/>
    <property type="evidence" value="ECO:0007669"/>
    <property type="project" value="UniProtKB-UniRule"/>
</dbReference>
<dbReference type="EMBL" id="BAABKX010000001">
    <property type="protein sequence ID" value="GAA5045143.1"/>
    <property type="molecule type" value="Genomic_DNA"/>
</dbReference>
<dbReference type="EC" id="3.1.26.5" evidence="6"/>
<comment type="subcellular location">
    <subcellularLocation>
        <location evidence="6">Cytoplasm</location>
    </subcellularLocation>
</comment>
<organism evidence="8 9">
    <name type="scientific">Haladaptatus pallidirubidus</name>
    <dbReference type="NCBI Taxonomy" id="1008152"/>
    <lineage>
        <taxon>Archaea</taxon>
        <taxon>Methanobacteriati</taxon>
        <taxon>Methanobacteriota</taxon>
        <taxon>Stenosarchaea group</taxon>
        <taxon>Halobacteria</taxon>
        <taxon>Halobacteriales</taxon>
        <taxon>Haladaptataceae</taxon>
        <taxon>Haladaptatus</taxon>
    </lineage>
</organism>
<keyword evidence="1 6" id="KW-0963">Cytoplasm</keyword>
<evidence type="ECO:0000313" key="8">
    <source>
        <dbReference type="EMBL" id="GAA5045143.1"/>
    </source>
</evidence>
<dbReference type="GO" id="GO:0003723">
    <property type="term" value="F:RNA binding"/>
    <property type="evidence" value="ECO:0007669"/>
    <property type="project" value="InterPro"/>
</dbReference>
<evidence type="ECO:0000256" key="6">
    <source>
        <dbReference type="HAMAP-Rule" id="MF_00754"/>
    </source>
</evidence>
<keyword evidence="9" id="KW-1185">Reference proteome</keyword>
<dbReference type="Pfam" id="PF01868">
    <property type="entry name" value="RNase_P-MRP_p29"/>
    <property type="match status" value="1"/>
</dbReference>
<evidence type="ECO:0000256" key="2">
    <source>
        <dbReference type="ARBA" id="ARBA00022694"/>
    </source>
</evidence>
<evidence type="ECO:0000256" key="3">
    <source>
        <dbReference type="ARBA" id="ARBA00022722"/>
    </source>
</evidence>
<dbReference type="RefSeq" id="WP_227776053.1">
    <property type="nucleotide sequence ID" value="NZ_BAABKX010000001.1"/>
</dbReference>
<comment type="catalytic activity">
    <reaction evidence="6">
        <text>Endonucleolytic cleavage of RNA, removing 5'-extranucleotides from tRNA precursor.</text>
        <dbReference type="EC" id="3.1.26.5"/>
    </reaction>
</comment>
<feature type="compositionally biased region" description="Basic and acidic residues" evidence="7">
    <location>
        <begin position="100"/>
        <end position="109"/>
    </location>
</feature>
<evidence type="ECO:0000313" key="9">
    <source>
        <dbReference type="Proteomes" id="UP001501729"/>
    </source>
</evidence>
<evidence type="ECO:0000256" key="5">
    <source>
        <dbReference type="ARBA" id="ARBA00022801"/>
    </source>
</evidence>
<comment type="caution">
    <text evidence="8">The sequence shown here is derived from an EMBL/GenBank/DDBJ whole genome shotgun (WGS) entry which is preliminary data.</text>
</comment>
<evidence type="ECO:0000256" key="7">
    <source>
        <dbReference type="SAM" id="MobiDB-lite"/>
    </source>
</evidence>
<dbReference type="GO" id="GO:0004526">
    <property type="term" value="F:ribonuclease P activity"/>
    <property type="evidence" value="ECO:0007669"/>
    <property type="project" value="UniProtKB-UniRule"/>
</dbReference>
<comment type="subunit">
    <text evidence="6">Consists of a catalytic RNA component and at least 4-5 protein subunits.</text>
</comment>
<keyword evidence="4 6" id="KW-0255">Endonuclease</keyword>
<dbReference type="InterPro" id="IPR023538">
    <property type="entry name" value="RNP1"/>
</dbReference>
<gene>
    <name evidence="6" type="primary">rnp1</name>
    <name evidence="8" type="ORF">GCM10025751_12640</name>
</gene>
<comment type="similarity">
    <text evidence="6">Belongs to the eukaryotic/archaeal RNase P protein component 1 family.</text>
</comment>
<name>A0AAV3UEB5_9EURY</name>
<dbReference type="SMART" id="SM00538">
    <property type="entry name" value="POP4"/>
    <property type="match status" value="1"/>
</dbReference>
<dbReference type="Gene3D" id="2.30.30.210">
    <property type="entry name" value="Ribonuclease P/MRP, subunit p29"/>
    <property type="match status" value="1"/>
</dbReference>
<sequence>MPLTPETLTKHELAGLPVRVVSATNPALEGIEGRVVSETMRTLTVESASRSWQVPKQGTRFEFRLTDEAAVSCEGTGTPSKRESETAGGNSGQSGSFSEPRSEARRNDSDGGEGGAYVTVDGVTLLSRPALRTETGGNSKWR</sequence>
<keyword evidence="3 6" id="KW-0540">Nuclease</keyword>
<comment type="function">
    <text evidence="6">Part of ribonuclease P, a protein complex that generates mature tRNA molecules by cleaving their 5'-ends.</text>
</comment>